<gene>
    <name evidence="1" type="ORF">Cadr_000004154</name>
</gene>
<proteinExistence type="predicted"/>
<protein>
    <submittedName>
        <fullName evidence="1">Uncharacterized protein</fullName>
    </submittedName>
</protein>
<sequence>MVLNQKQKSTFYCVEPFLLRQHSPRRHCEAQSARGHGLSNQVHRLQHWPWGQTLELASNSRVPIQKHREENAQSVASRLAELLAGKARQEMGATARWRLFPCAFRQIITSDPALPTHGICMLASLICDRATWEKGLGGLKLRGKIKPRPWGSGVQASAG</sequence>
<organism evidence="1 2">
    <name type="scientific">Camelus dromedarius</name>
    <name type="common">Dromedary</name>
    <name type="synonym">Arabian camel</name>
    <dbReference type="NCBI Taxonomy" id="9838"/>
    <lineage>
        <taxon>Eukaryota</taxon>
        <taxon>Metazoa</taxon>
        <taxon>Chordata</taxon>
        <taxon>Craniata</taxon>
        <taxon>Vertebrata</taxon>
        <taxon>Euteleostomi</taxon>
        <taxon>Mammalia</taxon>
        <taxon>Eutheria</taxon>
        <taxon>Laurasiatheria</taxon>
        <taxon>Artiodactyla</taxon>
        <taxon>Tylopoda</taxon>
        <taxon>Camelidae</taxon>
        <taxon>Camelus</taxon>
    </lineage>
</organism>
<comment type="caution">
    <text evidence="1">The sequence shown here is derived from an EMBL/GenBank/DDBJ whole genome shotgun (WGS) entry which is preliminary data.</text>
</comment>
<reference evidence="1 2" key="1">
    <citation type="journal article" date="2019" name="Mol. Ecol. Resour.">
        <title>Improving Illumina assemblies with Hi-C and long reads: an example with the North African dromedary.</title>
        <authorList>
            <person name="Elbers J.P."/>
            <person name="Rogers M.F."/>
            <person name="Perelman P.L."/>
            <person name="Proskuryakova A.A."/>
            <person name="Serdyukova N.A."/>
            <person name="Johnson W.E."/>
            <person name="Horin P."/>
            <person name="Corander J."/>
            <person name="Murphy D."/>
            <person name="Burger P.A."/>
        </authorList>
    </citation>
    <scope>NUCLEOTIDE SEQUENCE [LARGE SCALE GENOMIC DNA]</scope>
    <source>
        <strain evidence="1">Drom800</strain>
        <tissue evidence="1">Blood</tissue>
    </source>
</reference>
<name>A0A5N4ECD9_CAMDR</name>
<evidence type="ECO:0000313" key="1">
    <source>
        <dbReference type="EMBL" id="KAB1281037.1"/>
    </source>
</evidence>
<evidence type="ECO:0000313" key="2">
    <source>
        <dbReference type="Proteomes" id="UP000299084"/>
    </source>
</evidence>
<dbReference type="AlphaFoldDB" id="A0A5N4ECD9"/>
<keyword evidence="2" id="KW-1185">Reference proteome</keyword>
<dbReference type="EMBL" id="JWIN03000003">
    <property type="protein sequence ID" value="KAB1281037.1"/>
    <property type="molecule type" value="Genomic_DNA"/>
</dbReference>
<dbReference type="Proteomes" id="UP000299084">
    <property type="component" value="Unassembled WGS sequence"/>
</dbReference>
<accession>A0A5N4ECD9</accession>